<dbReference type="GeneID" id="28761972"/>
<dbReference type="EMBL" id="KV441552">
    <property type="protein sequence ID" value="OAG06064.1"/>
    <property type="molecule type" value="Genomic_DNA"/>
</dbReference>
<sequence>MAVFRFLSLVPWLFFNGRLLAFATPGIRPCRLYDRAFQELPLVCPLALSAFYIFLAVFRDHDRPMTRYDPTIHSDSAMQLFIRSI</sequence>
<dbReference type="AlphaFoldDB" id="A0A177CEK5"/>
<dbReference type="Proteomes" id="UP000077069">
    <property type="component" value="Unassembled WGS sequence"/>
</dbReference>
<keyword evidence="1" id="KW-1133">Transmembrane helix</keyword>
<reference evidence="2 3" key="1">
    <citation type="submission" date="2016-05" db="EMBL/GenBank/DDBJ databases">
        <title>Comparative analysis of secretome profiles of manganese(II)-oxidizing ascomycete fungi.</title>
        <authorList>
            <consortium name="DOE Joint Genome Institute"/>
            <person name="Zeiner C.A."/>
            <person name="Purvine S.O."/>
            <person name="Zink E.M."/>
            <person name="Wu S."/>
            <person name="Pasa-Tolic L."/>
            <person name="Chaput D.L."/>
            <person name="Haridas S."/>
            <person name="Grigoriev I.V."/>
            <person name="Santelli C.M."/>
            <person name="Hansel C.M."/>
        </authorList>
    </citation>
    <scope>NUCLEOTIDE SEQUENCE [LARGE SCALE GENOMIC DNA]</scope>
    <source>
        <strain evidence="2 3">AP3s5-JAC2a</strain>
    </source>
</reference>
<gene>
    <name evidence="2" type="ORF">CC84DRAFT_1164429</name>
</gene>
<name>A0A177CEK5_9PLEO</name>
<dbReference type="RefSeq" id="XP_018036429.1">
    <property type="nucleotide sequence ID" value="XM_018178486.1"/>
</dbReference>
<dbReference type="InParanoid" id="A0A177CEK5"/>
<accession>A0A177CEK5</accession>
<feature type="transmembrane region" description="Helical" evidence="1">
    <location>
        <begin position="39"/>
        <end position="58"/>
    </location>
</feature>
<evidence type="ECO:0000313" key="2">
    <source>
        <dbReference type="EMBL" id="OAG06064.1"/>
    </source>
</evidence>
<proteinExistence type="predicted"/>
<keyword evidence="1" id="KW-0812">Transmembrane</keyword>
<evidence type="ECO:0000313" key="3">
    <source>
        <dbReference type="Proteomes" id="UP000077069"/>
    </source>
</evidence>
<keyword evidence="1" id="KW-0472">Membrane</keyword>
<organism evidence="2 3">
    <name type="scientific">Paraphaeosphaeria sporulosa</name>
    <dbReference type="NCBI Taxonomy" id="1460663"/>
    <lineage>
        <taxon>Eukaryota</taxon>
        <taxon>Fungi</taxon>
        <taxon>Dikarya</taxon>
        <taxon>Ascomycota</taxon>
        <taxon>Pezizomycotina</taxon>
        <taxon>Dothideomycetes</taxon>
        <taxon>Pleosporomycetidae</taxon>
        <taxon>Pleosporales</taxon>
        <taxon>Massarineae</taxon>
        <taxon>Didymosphaeriaceae</taxon>
        <taxon>Paraphaeosphaeria</taxon>
    </lineage>
</organism>
<keyword evidence="3" id="KW-1185">Reference proteome</keyword>
<protein>
    <submittedName>
        <fullName evidence="2">Uncharacterized protein</fullName>
    </submittedName>
</protein>
<evidence type="ECO:0000256" key="1">
    <source>
        <dbReference type="SAM" id="Phobius"/>
    </source>
</evidence>